<feature type="transmembrane region" description="Helical" evidence="1">
    <location>
        <begin position="6"/>
        <end position="26"/>
    </location>
</feature>
<sequence length="156" mass="17627">MSVGDWIGIVSLVLVIPLGIATNLLTPRFVAYLERRKLIKSIRSKEQEIKAYHRVKAFKDGIRDKYPHYILLATLCVCFELIAVMLALVAFVNFPISIADFFTVQPARLILGVLTGGFFVLGFGFLAIISDTERRLEKFDEYTAEVRRKWGGDDVA</sequence>
<keyword evidence="1" id="KW-1133">Transmembrane helix</keyword>
<evidence type="ECO:0000313" key="3">
    <source>
        <dbReference type="Proteomes" id="UP001432046"/>
    </source>
</evidence>
<dbReference type="Proteomes" id="UP001432046">
    <property type="component" value="Chromosome"/>
</dbReference>
<dbReference type="RefSeq" id="WP_338833294.1">
    <property type="nucleotide sequence ID" value="NZ_CP147711.1"/>
</dbReference>
<evidence type="ECO:0000313" key="2">
    <source>
        <dbReference type="EMBL" id="WXC76353.1"/>
    </source>
</evidence>
<dbReference type="EMBL" id="CP147711">
    <property type="protein sequence ID" value="WXC76353.1"/>
    <property type="molecule type" value="Genomic_DNA"/>
</dbReference>
<name>A0ABZ2NP24_9BRAD</name>
<accession>A0ABZ2NP24</accession>
<evidence type="ECO:0008006" key="4">
    <source>
        <dbReference type="Google" id="ProtNLM"/>
    </source>
</evidence>
<keyword evidence="3" id="KW-1185">Reference proteome</keyword>
<keyword evidence="1" id="KW-0812">Transmembrane</keyword>
<evidence type="ECO:0000256" key="1">
    <source>
        <dbReference type="SAM" id="Phobius"/>
    </source>
</evidence>
<protein>
    <recommendedName>
        <fullName evidence="4">DUF2721 domain-containing protein</fullName>
    </recommendedName>
</protein>
<feature type="transmembrane region" description="Helical" evidence="1">
    <location>
        <begin position="108"/>
        <end position="129"/>
    </location>
</feature>
<reference evidence="2" key="1">
    <citation type="journal article" date="2021" name="Int. J. Syst. Evol. Microbiol.">
        <title>Bradyrhizobium septentrionale sp. nov. (sv. septentrionale) and Bradyrhizobium quebecense sp. nov. (sv. septentrionale) associated with legumes native to Canada possess rearranged symbiosis genes and numerous insertion sequences.</title>
        <authorList>
            <person name="Bromfield E.S.P."/>
            <person name="Cloutier S."/>
        </authorList>
    </citation>
    <scope>NUCLEOTIDE SEQUENCE</scope>
    <source>
        <strain evidence="2">5S5</strain>
    </source>
</reference>
<feature type="transmembrane region" description="Helical" evidence="1">
    <location>
        <begin position="69"/>
        <end position="96"/>
    </location>
</feature>
<proteinExistence type="predicted"/>
<gene>
    <name evidence="2" type="ORF">WDK88_22835</name>
</gene>
<keyword evidence="1" id="KW-0472">Membrane</keyword>
<reference evidence="2" key="2">
    <citation type="submission" date="2024-03" db="EMBL/GenBank/DDBJ databases">
        <authorList>
            <person name="Bromfield E.S.P."/>
            <person name="Cloutier S."/>
        </authorList>
    </citation>
    <scope>NUCLEOTIDE SEQUENCE</scope>
    <source>
        <strain evidence="2">5S5</strain>
    </source>
</reference>
<organism evidence="2 3">
    <name type="scientific">Bradyrhizobium septentrionale</name>
    <dbReference type="NCBI Taxonomy" id="1404411"/>
    <lineage>
        <taxon>Bacteria</taxon>
        <taxon>Pseudomonadati</taxon>
        <taxon>Pseudomonadota</taxon>
        <taxon>Alphaproteobacteria</taxon>
        <taxon>Hyphomicrobiales</taxon>
        <taxon>Nitrobacteraceae</taxon>
        <taxon>Bradyrhizobium</taxon>
    </lineage>
</organism>